<accession>A0A7S9KUJ7</accession>
<evidence type="ECO:0008006" key="3">
    <source>
        <dbReference type="Google" id="ProtNLM"/>
    </source>
</evidence>
<keyword evidence="2" id="KW-1185">Reference proteome</keyword>
<organism evidence="1 2">
    <name type="scientific">Epichloe festucae (strain Fl1)</name>
    <dbReference type="NCBI Taxonomy" id="877507"/>
    <lineage>
        <taxon>Eukaryota</taxon>
        <taxon>Fungi</taxon>
        <taxon>Dikarya</taxon>
        <taxon>Ascomycota</taxon>
        <taxon>Pezizomycotina</taxon>
        <taxon>Sordariomycetes</taxon>
        <taxon>Hypocreomycetidae</taxon>
        <taxon>Hypocreales</taxon>
        <taxon>Clavicipitaceae</taxon>
        <taxon>Epichloe</taxon>
    </lineage>
</organism>
<dbReference type="Proteomes" id="UP000594364">
    <property type="component" value="Chromosome 4"/>
</dbReference>
<evidence type="ECO:0000313" key="1">
    <source>
        <dbReference type="EMBL" id="QPH05103.1"/>
    </source>
</evidence>
<dbReference type="AlphaFoldDB" id="A0A7S9KUJ7"/>
<reference evidence="1 2" key="1">
    <citation type="journal article" date="2018" name="PLoS Genet.">
        <title>Repeat elements organise 3D genome structure and mediate transcription in the filamentous fungus Epichloe festucae.</title>
        <authorList>
            <person name="Winter D.J."/>
            <person name="Ganley A.R.D."/>
            <person name="Young C.A."/>
            <person name="Liachko I."/>
            <person name="Schardl C.L."/>
            <person name="Dupont P.Y."/>
            <person name="Berry D."/>
            <person name="Ram A."/>
            <person name="Scott B."/>
            <person name="Cox M.P."/>
        </authorList>
    </citation>
    <scope>NUCLEOTIDE SEQUENCE [LARGE SCALE GENOMIC DNA]</scope>
    <source>
        <strain evidence="1 2">Fl1</strain>
    </source>
</reference>
<protein>
    <recommendedName>
        <fullName evidence="3">Collagen-like protein Mcl1</fullName>
    </recommendedName>
</protein>
<proteinExistence type="predicted"/>
<evidence type="ECO:0000313" key="2">
    <source>
        <dbReference type="Proteomes" id="UP000594364"/>
    </source>
</evidence>
<name>A0A7S9KUJ7_EPIFF</name>
<dbReference type="EMBL" id="CP031388">
    <property type="protein sequence ID" value="QPH05103.1"/>
    <property type="molecule type" value="Genomic_DNA"/>
</dbReference>
<dbReference type="OrthoDB" id="4331875at2759"/>
<sequence>MAPRPPHRRCDGKYKRSAIPERESGTTEALRGKVKLIAAFLLALLRSSLLHLFLEATPVIPLLLHQVITHNTMKLSLQILAASTALLSPVTASRAVIRDSTGGENGDTNVAKVCYPGAEDDGTVPPCVSIGNIEQACRPNGTEPIDFEAHAQCMCTGSFFMDWRGCQNCLFVHGFRSARDHVYWEQVVSVASYSLCHASPTAEFQSIFSSVQANTKEVRPVTTGESMSSDKFPGKTDVSLYYTATAPAPQGPGVITGAAAMATRVFRPSASNSTSLIISYSSVGTSPTQTSAGSTDATSTKPAAASYSTAGAPAQATGVAMAAIAGAALLMAL</sequence>
<gene>
    <name evidence="1" type="ORF">C2857_002648</name>
</gene>